<dbReference type="InterPro" id="IPR011008">
    <property type="entry name" value="Dimeric_a/b-barrel"/>
</dbReference>
<dbReference type="EMBL" id="FNQM01000001">
    <property type="protein sequence ID" value="SDZ81670.1"/>
    <property type="molecule type" value="Genomic_DNA"/>
</dbReference>
<dbReference type="Pfam" id="PF01037">
    <property type="entry name" value="AsnC_trans_reg"/>
    <property type="match status" value="1"/>
</dbReference>
<keyword evidence="6" id="KW-1185">Reference proteome</keyword>
<evidence type="ECO:0000313" key="6">
    <source>
        <dbReference type="Proteomes" id="UP000198703"/>
    </source>
</evidence>
<keyword evidence="3" id="KW-0804">Transcription</keyword>
<dbReference type="AlphaFoldDB" id="A0A1H3W3U4"/>
<keyword evidence="2" id="KW-0238">DNA-binding</keyword>
<dbReference type="SUPFAM" id="SSF46785">
    <property type="entry name" value="Winged helix' DNA-binding domain"/>
    <property type="match status" value="1"/>
</dbReference>
<keyword evidence="1" id="KW-0805">Transcription regulation</keyword>
<dbReference type="Proteomes" id="UP000198703">
    <property type="component" value="Unassembled WGS sequence"/>
</dbReference>
<dbReference type="PANTHER" id="PTHR30154">
    <property type="entry name" value="LEUCINE-RESPONSIVE REGULATORY PROTEIN"/>
    <property type="match status" value="1"/>
</dbReference>
<feature type="domain" description="HTH asnC-type" evidence="4">
    <location>
        <begin position="4"/>
        <end position="66"/>
    </location>
</feature>
<proteinExistence type="predicted"/>
<protein>
    <submittedName>
        <fullName evidence="5">Transcriptional regulator, AsnC family</fullName>
    </submittedName>
</protein>
<dbReference type="PANTHER" id="PTHR30154:SF53">
    <property type="entry name" value="HTH-TYPE TRANSCRIPTIONAL REGULATOR LRPC"/>
    <property type="match status" value="1"/>
</dbReference>
<dbReference type="InterPro" id="IPR000485">
    <property type="entry name" value="AsnC-type_HTH_dom"/>
</dbReference>
<dbReference type="Gene3D" id="3.30.70.920">
    <property type="match status" value="1"/>
</dbReference>
<dbReference type="InterPro" id="IPR019888">
    <property type="entry name" value="Tscrpt_reg_AsnC-like"/>
</dbReference>
<dbReference type="GO" id="GO:0005829">
    <property type="term" value="C:cytosol"/>
    <property type="evidence" value="ECO:0007669"/>
    <property type="project" value="TreeGrafter"/>
</dbReference>
<dbReference type="GO" id="GO:0043200">
    <property type="term" value="P:response to amino acid"/>
    <property type="evidence" value="ECO:0007669"/>
    <property type="project" value="TreeGrafter"/>
</dbReference>
<dbReference type="STRING" id="89524.SAMN05444370_101496"/>
<dbReference type="PRINTS" id="PR00033">
    <property type="entry name" value="HTHASNC"/>
</dbReference>
<evidence type="ECO:0000256" key="1">
    <source>
        <dbReference type="ARBA" id="ARBA00023015"/>
    </source>
</evidence>
<dbReference type="Pfam" id="PF13404">
    <property type="entry name" value="HTH_AsnC-type"/>
    <property type="match status" value="1"/>
</dbReference>
<reference evidence="5 6" key="1">
    <citation type="submission" date="2016-10" db="EMBL/GenBank/DDBJ databases">
        <authorList>
            <person name="de Groot N.N."/>
        </authorList>
    </citation>
    <scope>NUCLEOTIDE SEQUENCE [LARGE SCALE GENOMIC DNA]</scope>
    <source>
        <strain evidence="5 6">DSM 15345</strain>
    </source>
</reference>
<evidence type="ECO:0000259" key="4">
    <source>
        <dbReference type="PROSITE" id="PS50956"/>
    </source>
</evidence>
<accession>A0A1H3W3U4</accession>
<dbReference type="GO" id="GO:0043565">
    <property type="term" value="F:sequence-specific DNA binding"/>
    <property type="evidence" value="ECO:0007669"/>
    <property type="project" value="InterPro"/>
</dbReference>
<dbReference type="GO" id="GO:0006355">
    <property type="term" value="P:regulation of DNA-templated transcription"/>
    <property type="evidence" value="ECO:0007669"/>
    <property type="project" value="UniProtKB-ARBA"/>
</dbReference>
<dbReference type="InterPro" id="IPR011991">
    <property type="entry name" value="ArsR-like_HTH"/>
</dbReference>
<dbReference type="Gene3D" id="1.10.10.10">
    <property type="entry name" value="Winged helix-like DNA-binding domain superfamily/Winged helix DNA-binding domain"/>
    <property type="match status" value="1"/>
</dbReference>
<organism evidence="5 6">
    <name type="scientific">Rubrimonas cliftonensis</name>
    <dbReference type="NCBI Taxonomy" id="89524"/>
    <lineage>
        <taxon>Bacteria</taxon>
        <taxon>Pseudomonadati</taxon>
        <taxon>Pseudomonadota</taxon>
        <taxon>Alphaproteobacteria</taxon>
        <taxon>Rhodobacterales</taxon>
        <taxon>Paracoccaceae</taxon>
        <taxon>Rubrimonas</taxon>
    </lineage>
</organism>
<sequence length="146" mass="15967">MTTLDEMDQSLLRFLRRDARTPTAELARRLGVSRTTVQARLEKLERTGVIAGYTIVAGDAVDAGMIRATVLIQVEPRMTASIVAALGRMREVEGLFTTAGRFDMAIQLAAAGTPQLDSALDRIGELDGVRGMESLIHLTAKIDRRR</sequence>
<dbReference type="InterPro" id="IPR019885">
    <property type="entry name" value="Tscrpt_reg_HTH_AsnC-type_CS"/>
</dbReference>
<dbReference type="CDD" id="cd00090">
    <property type="entry name" value="HTH_ARSR"/>
    <property type="match status" value="1"/>
</dbReference>
<dbReference type="InterPro" id="IPR036390">
    <property type="entry name" value="WH_DNA-bd_sf"/>
</dbReference>
<evidence type="ECO:0000256" key="2">
    <source>
        <dbReference type="ARBA" id="ARBA00023125"/>
    </source>
</evidence>
<dbReference type="OrthoDB" id="9809462at2"/>
<dbReference type="SUPFAM" id="SSF54909">
    <property type="entry name" value="Dimeric alpha+beta barrel"/>
    <property type="match status" value="1"/>
</dbReference>
<dbReference type="SMART" id="SM00344">
    <property type="entry name" value="HTH_ASNC"/>
    <property type="match status" value="1"/>
</dbReference>
<gene>
    <name evidence="5" type="ORF">SAMN05444370_101496</name>
</gene>
<name>A0A1H3W3U4_9RHOB</name>
<dbReference type="InterPro" id="IPR019887">
    <property type="entry name" value="Tscrpt_reg_AsnC/Lrp_C"/>
</dbReference>
<dbReference type="PROSITE" id="PS00519">
    <property type="entry name" value="HTH_ASNC_1"/>
    <property type="match status" value="1"/>
</dbReference>
<dbReference type="PROSITE" id="PS50956">
    <property type="entry name" value="HTH_ASNC_2"/>
    <property type="match status" value="1"/>
</dbReference>
<dbReference type="InterPro" id="IPR036388">
    <property type="entry name" value="WH-like_DNA-bd_sf"/>
</dbReference>
<evidence type="ECO:0000256" key="3">
    <source>
        <dbReference type="ARBA" id="ARBA00023163"/>
    </source>
</evidence>
<evidence type="ECO:0000313" key="5">
    <source>
        <dbReference type="EMBL" id="SDZ81670.1"/>
    </source>
</evidence>